<organism evidence="1 2">
    <name type="scientific">Sorangium cellulosum</name>
    <name type="common">Polyangium cellulosum</name>
    <dbReference type="NCBI Taxonomy" id="56"/>
    <lineage>
        <taxon>Bacteria</taxon>
        <taxon>Pseudomonadati</taxon>
        <taxon>Myxococcota</taxon>
        <taxon>Polyangia</taxon>
        <taxon>Polyangiales</taxon>
        <taxon>Polyangiaceae</taxon>
        <taxon>Sorangium</taxon>
    </lineage>
</organism>
<reference evidence="1 2" key="1">
    <citation type="submission" date="2015-09" db="EMBL/GenBank/DDBJ databases">
        <title>Sorangium comparison.</title>
        <authorList>
            <person name="Zaburannyi N."/>
            <person name="Bunk B."/>
            <person name="Overmann J."/>
            <person name="Mueller R."/>
        </authorList>
    </citation>
    <scope>NUCLEOTIDE SEQUENCE [LARGE SCALE GENOMIC DNA]</scope>
    <source>
        <strain evidence="1 2">So ce836</strain>
    </source>
</reference>
<protein>
    <submittedName>
        <fullName evidence="1">Uncharacterized protein</fullName>
    </submittedName>
</protein>
<dbReference type="Proteomes" id="UP000295497">
    <property type="component" value="Chromosome"/>
</dbReference>
<evidence type="ECO:0000313" key="2">
    <source>
        <dbReference type="Proteomes" id="UP000295497"/>
    </source>
</evidence>
<dbReference type="RefSeq" id="WP_129573750.1">
    <property type="nucleotide sequence ID" value="NZ_CP012672.1"/>
</dbReference>
<accession>A0A4P2QHZ7</accession>
<proteinExistence type="predicted"/>
<sequence length="100" mass="10907">MDPVQFSGLLRKDNEGQQKWKARFEYPSHDAARFVMDQIHPGDNLSVSGVSARLDGSPNIVLFVFEPGMAVTVAMMAPINDGTCLLPGLDRLPRSPIPGL</sequence>
<dbReference type="EMBL" id="CP012672">
    <property type="protein sequence ID" value="AUX29617.1"/>
    <property type="molecule type" value="Genomic_DNA"/>
</dbReference>
<name>A0A4P2QHZ7_SORCE</name>
<gene>
    <name evidence="1" type="ORF">SOCE836_017080</name>
</gene>
<dbReference type="AlphaFoldDB" id="A0A4P2QHZ7"/>
<evidence type="ECO:0000313" key="1">
    <source>
        <dbReference type="EMBL" id="AUX29617.1"/>
    </source>
</evidence>